<dbReference type="InterPro" id="IPR000847">
    <property type="entry name" value="LysR_HTH_N"/>
</dbReference>
<dbReference type="PANTHER" id="PTHR30126">
    <property type="entry name" value="HTH-TYPE TRANSCRIPTIONAL REGULATOR"/>
    <property type="match status" value="1"/>
</dbReference>
<evidence type="ECO:0000313" key="7">
    <source>
        <dbReference type="Proteomes" id="UP000032680"/>
    </source>
</evidence>
<dbReference type="AlphaFoldDB" id="A0A0D6P9D9"/>
<dbReference type="Pfam" id="PF03466">
    <property type="entry name" value="LysR_substrate"/>
    <property type="match status" value="1"/>
</dbReference>
<evidence type="ECO:0000256" key="4">
    <source>
        <dbReference type="ARBA" id="ARBA00023163"/>
    </source>
</evidence>
<dbReference type="PANTHER" id="PTHR30126:SF39">
    <property type="entry name" value="HTH-TYPE TRANSCRIPTIONAL REGULATOR CYSL"/>
    <property type="match status" value="1"/>
</dbReference>
<name>A0A0D6P9D9_9PROT</name>
<dbReference type="Pfam" id="PF00126">
    <property type="entry name" value="HTH_1"/>
    <property type="match status" value="1"/>
</dbReference>
<dbReference type="EMBL" id="BANB01000470">
    <property type="protein sequence ID" value="GAN77813.1"/>
    <property type="molecule type" value="Genomic_DNA"/>
</dbReference>
<dbReference type="SUPFAM" id="SSF46785">
    <property type="entry name" value="Winged helix' DNA-binding domain"/>
    <property type="match status" value="1"/>
</dbReference>
<proteinExistence type="inferred from homology"/>
<comment type="similarity">
    <text evidence="1">Belongs to the LysR transcriptional regulatory family.</text>
</comment>
<sequence>MAINLHLLRLFAAVVAARSFSRAAEALHVSQPAVSKGVRELEGQLGLRLLERGPGGVALTEAGAVLAARAATLFAAERDAEDDLAALRGIRRGRLSVGASTTIATYMLARPIAAFAAAHPGIDLHLTSANSRAIAEALIARAIDVALVEGPAVHPAVTATAWRADRMAVIAAPSHPLVLAGAPVPAARLADETFILREVGSGTGDVARAALAALGLAGGRRLEIGSTEAIKQVVAAGFGLAIVSAAAAADQIALGRLAVLAVEGFDVVRTLSLLALPDRPPGPAARAFLDLLARDAPAG</sequence>
<evidence type="ECO:0000259" key="5">
    <source>
        <dbReference type="PROSITE" id="PS50931"/>
    </source>
</evidence>
<dbReference type="Gene3D" id="3.40.190.290">
    <property type="match status" value="1"/>
</dbReference>
<dbReference type="InterPro" id="IPR036390">
    <property type="entry name" value="WH_DNA-bd_sf"/>
</dbReference>
<evidence type="ECO:0000256" key="2">
    <source>
        <dbReference type="ARBA" id="ARBA00023015"/>
    </source>
</evidence>
<dbReference type="PRINTS" id="PR00039">
    <property type="entry name" value="HTHLYSR"/>
</dbReference>
<reference evidence="6 7" key="1">
    <citation type="submission" date="2012-11" db="EMBL/GenBank/DDBJ databases">
        <title>Whole genome sequence of Acidisphaera rubrifaciens HS-AP3.</title>
        <authorList>
            <person name="Azuma Y."/>
            <person name="Higashiura N."/>
            <person name="Hirakawa H."/>
            <person name="Matsushita K."/>
        </authorList>
    </citation>
    <scope>NUCLEOTIDE SEQUENCE [LARGE SCALE GENOMIC DNA]</scope>
    <source>
        <strain evidence="6 7">HS-AP3</strain>
    </source>
</reference>
<dbReference type="Proteomes" id="UP000032680">
    <property type="component" value="Unassembled WGS sequence"/>
</dbReference>
<keyword evidence="2" id="KW-0805">Transcription regulation</keyword>
<dbReference type="InterPro" id="IPR036388">
    <property type="entry name" value="WH-like_DNA-bd_sf"/>
</dbReference>
<dbReference type="GO" id="GO:0003700">
    <property type="term" value="F:DNA-binding transcription factor activity"/>
    <property type="evidence" value="ECO:0007669"/>
    <property type="project" value="InterPro"/>
</dbReference>
<dbReference type="Gene3D" id="1.10.10.10">
    <property type="entry name" value="Winged helix-like DNA-binding domain superfamily/Winged helix DNA-binding domain"/>
    <property type="match status" value="1"/>
</dbReference>
<feature type="domain" description="HTH lysR-type" evidence="5">
    <location>
        <begin position="3"/>
        <end position="60"/>
    </location>
</feature>
<dbReference type="FunFam" id="1.10.10.10:FF:000001">
    <property type="entry name" value="LysR family transcriptional regulator"/>
    <property type="match status" value="1"/>
</dbReference>
<protein>
    <submittedName>
        <fullName evidence="6">Transcriptional regulator LysR</fullName>
    </submittedName>
</protein>
<gene>
    <name evidence="6" type="ORF">Asru_0470_02</name>
</gene>
<comment type="caution">
    <text evidence="6">The sequence shown here is derived from an EMBL/GenBank/DDBJ whole genome shotgun (WGS) entry which is preliminary data.</text>
</comment>
<organism evidence="6 7">
    <name type="scientific">Acidisphaera rubrifaciens HS-AP3</name>
    <dbReference type="NCBI Taxonomy" id="1231350"/>
    <lineage>
        <taxon>Bacteria</taxon>
        <taxon>Pseudomonadati</taxon>
        <taxon>Pseudomonadota</taxon>
        <taxon>Alphaproteobacteria</taxon>
        <taxon>Acetobacterales</taxon>
        <taxon>Acetobacteraceae</taxon>
        <taxon>Acidisphaera</taxon>
    </lineage>
</organism>
<keyword evidence="4" id="KW-0804">Transcription</keyword>
<dbReference type="InterPro" id="IPR005119">
    <property type="entry name" value="LysR_subst-bd"/>
</dbReference>
<keyword evidence="7" id="KW-1185">Reference proteome</keyword>
<dbReference type="SUPFAM" id="SSF53850">
    <property type="entry name" value="Periplasmic binding protein-like II"/>
    <property type="match status" value="1"/>
</dbReference>
<evidence type="ECO:0000256" key="3">
    <source>
        <dbReference type="ARBA" id="ARBA00023125"/>
    </source>
</evidence>
<dbReference type="PROSITE" id="PS50931">
    <property type="entry name" value="HTH_LYSR"/>
    <property type="match status" value="1"/>
</dbReference>
<dbReference type="GO" id="GO:0000976">
    <property type="term" value="F:transcription cis-regulatory region binding"/>
    <property type="evidence" value="ECO:0007669"/>
    <property type="project" value="TreeGrafter"/>
</dbReference>
<evidence type="ECO:0000256" key="1">
    <source>
        <dbReference type="ARBA" id="ARBA00009437"/>
    </source>
</evidence>
<dbReference type="RefSeq" id="WP_199445644.1">
    <property type="nucleotide sequence ID" value="NZ_BANB01000470.1"/>
</dbReference>
<keyword evidence="3" id="KW-0238">DNA-binding</keyword>
<accession>A0A0D6P9D9</accession>
<evidence type="ECO:0000313" key="6">
    <source>
        <dbReference type="EMBL" id="GAN77813.1"/>
    </source>
</evidence>